<evidence type="ECO:0000256" key="3">
    <source>
        <dbReference type="ARBA" id="ARBA00023186"/>
    </source>
</evidence>
<sequence length="230" mass="24262">MKRFYKDVTVTAEAGGFGVALDSRPVRTPLRRALLLPTRALAEAIAAEWEAQQGDVRPSSMPLTGLANAAIDRVAPDVAGFAEPLAAYVEGDALAYRATDPPSLVAAERAAWDPLLAWARDGLGLEMTLSTGVTPLRQGRATVARVRGMLAALDAFRLVALDPVIRIGGSAIVGLALLHGRIGAEEAFAATHVEELWQASQWGDDALAVAARADRRQAMLAAARFLALCG</sequence>
<dbReference type="RefSeq" id="WP_182295017.1">
    <property type="nucleotide sequence ID" value="NZ_CP059851.1"/>
</dbReference>
<proteinExistence type="inferred from homology"/>
<dbReference type="InterPro" id="IPR011419">
    <property type="entry name" value="ATP12_ATP_synth-F1-assembly"/>
</dbReference>
<dbReference type="Proteomes" id="UP000515292">
    <property type="component" value="Chromosome"/>
</dbReference>
<dbReference type="Gene3D" id="1.10.3580.10">
    <property type="entry name" value="ATP12 ATPase"/>
    <property type="match status" value="1"/>
</dbReference>
<dbReference type="SUPFAM" id="SSF160909">
    <property type="entry name" value="ATP12-like"/>
    <property type="match status" value="1"/>
</dbReference>
<dbReference type="EMBL" id="CP059851">
    <property type="protein sequence ID" value="QMW22172.1"/>
    <property type="molecule type" value="Genomic_DNA"/>
</dbReference>
<reference evidence="4 5" key="1">
    <citation type="submission" date="2020-07" db="EMBL/GenBank/DDBJ databases">
        <title>Complete genome sequence for Sandaracinobacter sp. M6.</title>
        <authorList>
            <person name="Tang Y."/>
            <person name="Liu Q."/>
            <person name="Guo Z."/>
            <person name="Lei P."/>
            <person name="Huang B."/>
        </authorList>
    </citation>
    <scope>NUCLEOTIDE SEQUENCE [LARGE SCALE GENOMIC DNA]</scope>
    <source>
        <strain evidence="4 5">M6</strain>
    </source>
</reference>
<protein>
    <submittedName>
        <fullName evidence="4">ATPase</fullName>
    </submittedName>
</protein>
<dbReference type="Gene3D" id="3.30.2180.10">
    <property type="entry name" value="ATP12-like"/>
    <property type="match status" value="1"/>
</dbReference>
<comment type="similarity">
    <text evidence="1">Belongs to the ATP12 family.</text>
</comment>
<evidence type="ECO:0000313" key="4">
    <source>
        <dbReference type="EMBL" id="QMW22172.1"/>
    </source>
</evidence>
<evidence type="ECO:0000256" key="2">
    <source>
        <dbReference type="ARBA" id="ARBA00022946"/>
    </source>
</evidence>
<dbReference type="Pfam" id="PF07542">
    <property type="entry name" value="ATP12"/>
    <property type="match status" value="1"/>
</dbReference>
<dbReference type="PANTHER" id="PTHR21013:SF10">
    <property type="entry name" value="ATP SYNTHASE MITOCHONDRIAL F1 COMPLEX ASSEMBLY FACTOR 2"/>
    <property type="match status" value="1"/>
</dbReference>
<dbReference type="InterPro" id="IPR023335">
    <property type="entry name" value="ATP12_ortho_dom_sf"/>
</dbReference>
<keyword evidence="2" id="KW-0809">Transit peptide</keyword>
<dbReference type="PANTHER" id="PTHR21013">
    <property type="entry name" value="ATP SYNTHASE MITOCHONDRIAL F1 COMPLEX ASSEMBLY FACTOR 2/ATP12 PROTEIN, MITOCHONDRIAL PRECURSOR"/>
    <property type="match status" value="1"/>
</dbReference>
<dbReference type="AlphaFoldDB" id="A0A7G5IFN0"/>
<accession>A0A7G5IFN0</accession>
<dbReference type="KEGG" id="sand:H3309_12455"/>
<name>A0A7G5IFN0_9SPHN</name>
<organism evidence="4 5">
    <name type="scientific">Sandaracinobacteroides saxicola</name>
    <dbReference type="NCBI Taxonomy" id="2759707"/>
    <lineage>
        <taxon>Bacteria</taxon>
        <taxon>Pseudomonadati</taxon>
        <taxon>Pseudomonadota</taxon>
        <taxon>Alphaproteobacteria</taxon>
        <taxon>Sphingomonadales</taxon>
        <taxon>Sphingosinicellaceae</taxon>
        <taxon>Sandaracinobacteroides</taxon>
    </lineage>
</organism>
<keyword evidence="5" id="KW-1185">Reference proteome</keyword>
<evidence type="ECO:0000256" key="1">
    <source>
        <dbReference type="ARBA" id="ARBA00008231"/>
    </source>
</evidence>
<evidence type="ECO:0000313" key="5">
    <source>
        <dbReference type="Proteomes" id="UP000515292"/>
    </source>
</evidence>
<keyword evidence="3" id="KW-0143">Chaperone</keyword>
<dbReference type="InterPro" id="IPR042272">
    <property type="entry name" value="ATP12_ATP_synth-F1-assembly_N"/>
</dbReference>
<gene>
    <name evidence="4" type="ORF">H3309_12455</name>
</gene>
<dbReference type="GO" id="GO:0043461">
    <property type="term" value="P:proton-transporting ATP synthase complex assembly"/>
    <property type="evidence" value="ECO:0007669"/>
    <property type="project" value="InterPro"/>
</dbReference>